<name>A0A238LHJ6_9RHOB</name>
<keyword evidence="3" id="KW-1185">Reference proteome</keyword>
<accession>A0A238LHJ6</accession>
<keyword evidence="1" id="KW-0812">Transmembrane</keyword>
<dbReference type="AlphaFoldDB" id="A0A238LHJ6"/>
<proteinExistence type="predicted"/>
<feature type="transmembrane region" description="Helical" evidence="1">
    <location>
        <begin position="30"/>
        <end position="47"/>
    </location>
</feature>
<keyword evidence="1" id="KW-0472">Membrane</keyword>
<sequence length="55" mass="5809">MDAINLAYYAVVCALLSAGAPYLERRLVRLLVGAIVGLAAASLLPQLKSLFAGQY</sequence>
<organism evidence="2 3">
    <name type="scientific">Flavimaricola marinus</name>
    <dbReference type="NCBI Taxonomy" id="1819565"/>
    <lineage>
        <taxon>Bacteria</taxon>
        <taxon>Pseudomonadati</taxon>
        <taxon>Pseudomonadota</taxon>
        <taxon>Alphaproteobacteria</taxon>
        <taxon>Rhodobacterales</taxon>
        <taxon>Paracoccaceae</taxon>
        <taxon>Flavimaricola</taxon>
    </lineage>
</organism>
<evidence type="ECO:0000313" key="3">
    <source>
        <dbReference type="Proteomes" id="UP000201613"/>
    </source>
</evidence>
<evidence type="ECO:0000313" key="2">
    <source>
        <dbReference type="EMBL" id="SMY09013.1"/>
    </source>
</evidence>
<gene>
    <name evidence="2" type="ORF">LOM8899_03173</name>
</gene>
<dbReference type="EMBL" id="FXZK01000006">
    <property type="protein sequence ID" value="SMY09013.1"/>
    <property type="molecule type" value="Genomic_DNA"/>
</dbReference>
<dbReference type="Proteomes" id="UP000201613">
    <property type="component" value="Unassembled WGS sequence"/>
</dbReference>
<keyword evidence="1" id="KW-1133">Transmembrane helix</keyword>
<protein>
    <submittedName>
        <fullName evidence="2">Uncharacterized protein</fullName>
    </submittedName>
</protein>
<reference evidence="2 3" key="1">
    <citation type="submission" date="2017-05" db="EMBL/GenBank/DDBJ databases">
        <authorList>
            <person name="Song R."/>
            <person name="Chenine A.L."/>
            <person name="Ruprecht R.M."/>
        </authorList>
    </citation>
    <scope>NUCLEOTIDE SEQUENCE [LARGE SCALE GENOMIC DNA]</scope>
    <source>
        <strain evidence="2 3">CECT 8899</strain>
    </source>
</reference>
<feature type="transmembrane region" description="Helical" evidence="1">
    <location>
        <begin position="6"/>
        <end position="23"/>
    </location>
</feature>
<dbReference type="RefSeq" id="WP_168770566.1">
    <property type="nucleotide sequence ID" value="NZ_FXZK01000006.1"/>
</dbReference>
<evidence type="ECO:0000256" key="1">
    <source>
        <dbReference type="SAM" id="Phobius"/>
    </source>
</evidence>